<gene>
    <name evidence="2" type="ORF">H6H03_36925</name>
</gene>
<sequence>MPILWSKMSIGIVIDTTLALLRAKYKIAPSDGVTAMSRWRSPHPSHSKSKAPRS</sequence>
<evidence type="ECO:0000313" key="3">
    <source>
        <dbReference type="Proteomes" id="UP000637383"/>
    </source>
</evidence>
<proteinExistence type="predicted"/>
<comment type="caution">
    <text evidence="2">The sequence shown here is derived from an EMBL/GenBank/DDBJ whole genome shotgun (WGS) entry which is preliminary data.</text>
</comment>
<name>A0ABR8KII9_9NOSO</name>
<dbReference type="Proteomes" id="UP000637383">
    <property type="component" value="Unassembled WGS sequence"/>
</dbReference>
<accession>A0ABR8KII9</accession>
<feature type="compositionally biased region" description="Basic residues" evidence="1">
    <location>
        <begin position="40"/>
        <end position="54"/>
    </location>
</feature>
<dbReference type="EMBL" id="JACJTU010000082">
    <property type="protein sequence ID" value="MBD2739382.1"/>
    <property type="molecule type" value="Genomic_DNA"/>
</dbReference>
<evidence type="ECO:0000313" key="2">
    <source>
        <dbReference type="EMBL" id="MBD2739382.1"/>
    </source>
</evidence>
<reference evidence="2 3" key="1">
    <citation type="journal article" date="2020" name="ISME J.">
        <title>Comparative genomics reveals insights into cyanobacterial evolution and habitat adaptation.</title>
        <authorList>
            <person name="Chen M.Y."/>
            <person name="Teng W.K."/>
            <person name="Zhao L."/>
            <person name="Hu C.X."/>
            <person name="Zhou Y.K."/>
            <person name="Han B.P."/>
            <person name="Song L.R."/>
            <person name="Shu W.S."/>
        </authorList>
    </citation>
    <scope>NUCLEOTIDE SEQUENCE [LARGE SCALE GENOMIC DNA]</scope>
    <source>
        <strain evidence="2 3">FACHB-159</strain>
    </source>
</reference>
<keyword evidence="3" id="KW-1185">Reference proteome</keyword>
<protein>
    <submittedName>
        <fullName evidence="2">Uncharacterized protein</fullName>
    </submittedName>
</protein>
<evidence type="ECO:0000256" key="1">
    <source>
        <dbReference type="SAM" id="MobiDB-lite"/>
    </source>
</evidence>
<organism evidence="2 3">
    <name type="scientific">Nostoc paludosum FACHB-159</name>
    <dbReference type="NCBI Taxonomy" id="2692908"/>
    <lineage>
        <taxon>Bacteria</taxon>
        <taxon>Bacillati</taxon>
        <taxon>Cyanobacteriota</taxon>
        <taxon>Cyanophyceae</taxon>
        <taxon>Nostocales</taxon>
        <taxon>Nostocaceae</taxon>
        <taxon>Nostoc</taxon>
    </lineage>
</organism>
<feature type="region of interest" description="Disordered" evidence="1">
    <location>
        <begin position="35"/>
        <end position="54"/>
    </location>
</feature>